<dbReference type="AlphaFoldDB" id="A0A4R0R6I4"/>
<dbReference type="Proteomes" id="UP000292702">
    <property type="component" value="Unassembled WGS sequence"/>
</dbReference>
<proteinExistence type="predicted"/>
<name>A0A4R0R6I4_9APHY</name>
<comment type="caution">
    <text evidence="1">The sequence shown here is derived from an EMBL/GenBank/DDBJ whole genome shotgun (WGS) entry which is preliminary data.</text>
</comment>
<protein>
    <submittedName>
        <fullName evidence="1">Uncharacterized protein</fullName>
    </submittedName>
</protein>
<dbReference type="EMBL" id="RWJN01000328">
    <property type="protein sequence ID" value="TCD63022.1"/>
    <property type="molecule type" value="Genomic_DNA"/>
</dbReference>
<keyword evidence="2" id="KW-1185">Reference proteome</keyword>
<evidence type="ECO:0000313" key="2">
    <source>
        <dbReference type="Proteomes" id="UP000292702"/>
    </source>
</evidence>
<organism evidence="1 2">
    <name type="scientific">Steccherinum ochraceum</name>
    <dbReference type="NCBI Taxonomy" id="92696"/>
    <lineage>
        <taxon>Eukaryota</taxon>
        <taxon>Fungi</taxon>
        <taxon>Dikarya</taxon>
        <taxon>Basidiomycota</taxon>
        <taxon>Agaricomycotina</taxon>
        <taxon>Agaricomycetes</taxon>
        <taxon>Polyporales</taxon>
        <taxon>Steccherinaceae</taxon>
        <taxon>Steccherinum</taxon>
    </lineage>
</organism>
<reference evidence="1 2" key="1">
    <citation type="submission" date="2018-11" db="EMBL/GenBank/DDBJ databases">
        <title>Genome assembly of Steccherinum ochraceum LE-BIN_3174, the white-rot fungus of the Steccherinaceae family (The Residual Polyporoid clade, Polyporales, Basidiomycota).</title>
        <authorList>
            <person name="Fedorova T.V."/>
            <person name="Glazunova O.A."/>
            <person name="Landesman E.O."/>
            <person name="Moiseenko K.V."/>
            <person name="Psurtseva N.V."/>
            <person name="Savinova O.S."/>
            <person name="Shakhova N.V."/>
            <person name="Tyazhelova T.V."/>
            <person name="Vasina D.V."/>
        </authorList>
    </citation>
    <scope>NUCLEOTIDE SEQUENCE [LARGE SCALE GENOMIC DNA]</scope>
    <source>
        <strain evidence="1 2">LE-BIN_3174</strain>
    </source>
</reference>
<accession>A0A4R0R6I4</accession>
<sequence>MVLTCNRAQVTHLNIPTFRSCRSIGAKLKPTDSAFWSSPTAIPVLNLPPQKQPLVPLFTDVMLSGALNAEARVLELGKTRYMNCTHVYHNSVEDRWLSTRRLSL</sequence>
<gene>
    <name evidence="1" type="ORF">EIP91_006085</name>
</gene>
<evidence type="ECO:0000313" key="1">
    <source>
        <dbReference type="EMBL" id="TCD63022.1"/>
    </source>
</evidence>